<evidence type="ECO:0000313" key="3">
    <source>
        <dbReference type="Proteomes" id="UP001142055"/>
    </source>
</evidence>
<sequence length="212" mass="23026">MKFTIVLLACFVGIAFSDDAANQLVDQVVDALKTQKGFDPMHVGKHTTELDRKIGLVTFKGKLIIKDATVTGLSRAARVGDAKIHNENGDFVATLELGDSDVKMHSNIELIVGLIQSHLTLDVDIGKLQIMFSAGLAAEGPSVKDFHIDEFEAVRIHVHGLGPLDPIIDIIGDAIITLANSQVREMISTMMRPIIESEVKKFLQNTTPAPAF</sequence>
<evidence type="ECO:0000313" key="2">
    <source>
        <dbReference type="EMBL" id="KAJ6219830.1"/>
    </source>
</evidence>
<dbReference type="Proteomes" id="UP001142055">
    <property type="component" value="Chromosome 2"/>
</dbReference>
<feature type="chain" id="PRO_5040341806" description="Blo t 7" evidence="1">
    <location>
        <begin position="18"/>
        <end position="212"/>
    </location>
</feature>
<protein>
    <recommendedName>
        <fullName evidence="4">Blo t 7</fullName>
    </recommendedName>
</protein>
<proteinExistence type="predicted"/>
<dbReference type="InterPro" id="IPR020234">
    <property type="entry name" value="Mite_allergen_group-7"/>
</dbReference>
<organism evidence="2 3">
    <name type="scientific">Blomia tropicalis</name>
    <name type="common">Mite</name>
    <dbReference type="NCBI Taxonomy" id="40697"/>
    <lineage>
        <taxon>Eukaryota</taxon>
        <taxon>Metazoa</taxon>
        <taxon>Ecdysozoa</taxon>
        <taxon>Arthropoda</taxon>
        <taxon>Chelicerata</taxon>
        <taxon>Arachnida</taxon>
        <taxon>Acari</taxon>
        <taxon>Acariformes</taxon>
        <taxon>Sarcoptiformes</taxon>
        <taxon>Astigmata</taxon>
        <taxon>Glycyphagoidea</taxon>
        <taxon>Echimyopodidae</taxon>
        <taxon>Blomia</taxon>
    </lineage>
</organism>
<dbReference type="EMBL" id="JAPWDV010000002">
    <property type="protein sequence ID" value="KAJ6219830.1"/>
    <property type="molecule type" value="Genomic_DNA"/>
</dbReference>
<feature type="signal peptide" evidence="1">
    <location>
        <begin position="1"/>
        <end position="17"/>
    </location>
</feature>
<dbReference type="Pfam" id="PF16984">
    <property type="entry name" value="Grp7_allergen"/>
    <property type="match status" value="1"/>
</dbReference>
<evidence type="ECO:0008006" key="4">
    <source>
        <dbReference type="Google" id="ProtNLM"/>
    </source>
</evidence>
<comment type="caution">
    <text evidence="2">The sequence shown here is derived from an EMBL/GenBank/DDBJ whole genome shotgun (WGS) entry which is preliminary data.</text>
</comment>
<dbReference type="OMA" id="YVIPEEC"/>
<evidence type="ECO:0000256" key="1">
    <source>
        <dbReference type="SAM" id="SignalP"/>
    </source>
</evidence>
<dbReference type="Gene3D" id="3.15.10.50">
    <property type="match status" value="1"/>
</dbReference>
<keyword evidence="1" id="KW-0732">Signal</keyword>
<name>A0A9Q0M9Y8_BLOTA</name>
<keyword evidence="3" id="KW-1185">Reference proteome</keyword>
<dbReference type="AlphaFoldDB" id="A0A9Q0M9Y8"/>
<dbReference type="InterPro" id="IPR038602">
    <property type="entry name" value="Mite_allergen_7_sf"/>
</dbReference>
<dbReference type="OrthoDB" id="6419576at2759"/>
<gene>
    <name evidence="2" type="ORF">RDWZM_005642</name>
</gene>
<accession>A0A9Q0M9Y8</accession>
<reference evidence="2" key="1">
    <citation type="submission" date="2022-12" db="EMBL/GenBank/DDBJ databases">
        <title>Genome assemblies of Blomia tropicalis.</title>
        <authorList>
            <person name="Cui Y."/>
        </authorList>
    </citation>
    <scope>NUCLEOTIDE SEQUENCE</scope>
    <source>
        <tissue evidence="2">Adult mites</tissue>
    </source>
</reference>